<organism evidence="4 5">
    <name type="scientific">Terrihabitans soli</name>
    <dbReference type="NCBI Taxonomy" id="708113"/>
    <lineage>
        <taxon>Bacteria</taxon>
        <taxon>Pseudomonadati</taxon>
        <taxon>Pseudomonadota</taxon>
        <taxon>Alphaproteobacteria</taxon>
        <taxon>Hyphomicrobiales</taxon>
        <taxon>Terrihabitans</taxon>
    </lineage>
</organism>
<reference evidence="4 5" key="1">
    <citation type="submission" date="2020-08" db="EMBL/GenBank/DDBJ databases">
        <title>Genome sequence of Rhizobiales bacterium strain IZ6.</title>
        <authorList>
            <person name="Nakai R."/>
            <person name="Naganuma T."/>
        </authorList>
    </citation>
    <scope>NUCLEOTIDE SEQUENCE [LARGE SCALE GENOMIC DNA]</scope>
    <source>
        <strain evidence="4 5">IZ6</strain>
    </source>
</reference>
<dbReference type="GO" id="GO:0004364">
    <property type="term" value="F:glutathione transferase activity"/>
    <property type="evidence" value="ECO:0007669"/>
    <property type="project" value="TreeGrafter"/>
</dbReference>
<dbReference type="SUPFAM" id="SSF52833">
    <property type="entry name" value="Thioredoxin-like"/>
    <property type="match status" value="1"/>
</dbReference>
<accession>A0A6S6QR59</accession>
<dbReference type="InterPro" id="IPR010987">
    <property type="entry name" value="Glutathione-S-Trfase_C-like"/>
</dbReference>
<dbReference type="PROSITE" id="PS50405">
    <property type="entry name" value="GST_CTER"/>
    <property type="match status" value="1"/>
</dbReference>
<dbReference type="CDD" id="cd00570">
    <property type="entry name" value="GST_N_family"/>
    <property type="match status" value="1"/>
</dbReference>
<evidence type="ECO:0000256" key="1">
    <source>
        <dbReference type="ARBA" id="ARBA00011738"/>
    </source>
</evidence>
<dbReference type="AlphaFoldDB" id="A0A6S6QR59"/>
<dbReference type="Pfam" id="PF14497">
    <property type="entry name" value="GST_C_3"/>
    <property type="match status" value="1"/>
</dbReference>
<dbReference type="CDD" id="cd00299">
    <property type="entry name" value="GST_C_family"/>
    <property type="match status" value="1"/>
</dbReference>
<dbReference type="SUPFAM" id="SSF47616">
    <property type="entry name" value="GST C-terminal domain-like"/>
    <property type="match status" value="1"/>
</dbReference>
<evidence type="ECO:0000313" key="4">
    <source>
        <dbReference type="EMBL" id="BCJ92066.1"/>
    </source>
</evidence>
<evidence type="ECO:0000313" key="5">
    <source>
        <dbReference type="Proteomes" id="UP000515317"/>
    </source>
</evidence>
<dbReference type="RefSeq" id="WP_222875667.1">
    <property type="nucleotide sequence ID" value="NZ_AP023361.1"/>
</dbReference>
<dbReference type="PANTHER" id="PTHR43969">
    <property type="entry name" value="GLUTATHIONE S TRANSFERASE D10, ISOFORM A-RELATED"/>
    <property type="match status" value="1"/>
</dbReference>
<dbReference type="PROSITE" id="PS50404">
    <property type="entry name" value="GST_NTER"/>
    <property type="match status" value="1"/>
</dbReference>
<keyword evidence="4" id="KW-0808">Transferase</keyword>
<dbReference type="InterPro" id="IPR036282">
    <property type="entry name" value="Glutathione-S-Trfase_C_sf"/>
</dbReference>
<dbReference type="GO" id="GO:0006749">
    <property type="term" value="P:glutathione metabolic process"/>
    <property type="evidence" value="ECO:0007669"/>
    <property type="project" value="TreeGrafter"/>
</dbReference>
<dbReference type="InterPro" id="IPR004046">
    <property type="entry name" value="GST_C"/>
</dbReference>
<evidence type="ECO:0000259" key="2">
    <source>
        <dbReference type="PROSITE" id="PS50404"/>
    </source>
</evidence>
<comment type="subunit">
    <text evidence="1">Homodimer.</text>
</comment>
<protein>
    <submittedName>
        <fullName evidence="4">Glutathione S-transferase</fullName>
    </submittedName>
</protein>
<evidence type="ECO:0000259" key="3">
    <source>
        <dbReference type="PROSITE" id="PS50405"/>
    </source>
</evidence>
<dbReference type="KEGG" id="tso:IZ6_28010"/>
<gene>
    <name evidence="4" type="ORF">IZ6_28010</name>
</gene>
<proteinExistence type="predicted"/>
<dbReference type="InterPro" id="IPR036249">
    <property type="entry name" value="Thioredoxin-like_sf"/>
</dbReference>
<dbReference type="EMBL" id="AP023361">
    <property type="protein sequence ID" value="BCJ92066.1"/>
    <property type="molecule type" value="Genomic_DNA"/>
</dbReference>
<sequence>MAILYHHPFCPFSRFVRLVLAEMGLEADLIEEKVWERREGFLTLNPAGTTPVLADEQIAAVPGSIIIAEWLDETRGESLGDRRLLPQSASKRVEVRRLMSWFAEKFAEEVSVPLVQEKIYKRFMPSTSGGGAPDPALIRAAKNNVKYHLQYIGYLIRQRKWLAGDAMTYADLMAAAHISVVDYLGDIPWTEDETAREWYARVKSRPSFRTLIADRVIGMPPSAAYADLDF</sequence>
<dbReference type="Proteomes" id="UP000515317">
    <property type="component" value="Chromosome"/>
</dbReference>
<dbReference type="Gene3D" id="3.40.30.10">
    <property type="entry name" value="Glutaredoxin"/>
    <property type="match status" value="1"/>
</dbReference>
<dbReference type="SFLD" id="SFLDS00019">
    <property type="entry name" value="Glutathione_Transferase_(cytos"/>
    <property type="match status" value="1"/>
</dbReference>
<dbReference type="InterPro" id="IPR004045">
    <property type="entry name" value="Glutathione_S-Trfase_N"/>
</dbReference>
<dbReference type="PANTHER" id="PTHR43969:SF9">
    <property type="entry name" value="GLUTATHIONE S TRANSFERASE D10, ISOFORM A-RELATED"/>
    <property type="match status" value="1"/>
</dbReference>
<dbReference type="Pfam" id="PF13409">
    <property type="entry name" value="GST_N_2"/>
    <property type="match status" value="1"/>
</dbReference>
<feature type="domain" description="GST C-terminal" evidence="3">
    <location>
        <begin position="88"/>
        <end position="230"/>
    </location>
</feature>
<dbReference type="InterPro" id="IPR040079">
    <property type="entry name" value="Glutathione_S-Trfase"/>
</dbReference>
<dbReference type="Gene3D" id="1.20.1050.10">
    <property type="match status" value="1"/>
</dbReference>
<dbReference type="SFLD" id="SFLDG00358">
    <property type="entry name" value="Main_(cytGST)"/>
    <property type="match status" value="1"/>
</dbReference>
<keyword evidence="5" id="KW-1185">Reference proteome</keyword>
<name>A0A6S6QR59_9HYPH</name>
<feature type="domain" description="GST N-terminal" evidence="2">
    <location>
        <begin position="1"/>
        <end position="79"/>
    </location>
</feature>